<dbReference type="Gene3D" id="3.40.50.2300">
    <property type="match status" value="2"/>
</dbReference>
<dbReference type="Pfam" id="PF00532">
    <property type="entry name" value="Peripla_BP_1"/>
    <property type="match status" value="1"/>
</dbReference>
<dbReference type="PROSITE" id="PS00356">
    <property type="entry name" value="HTH_LACI_1"/>
    <property type="match status" value="1"/>
</dbReference>
<keyword evidence="2 5" id="KW-0238">DNA-binding</keyword>
<dbReference type="InterPro" id="IPR000843">
    <property type="entry name" value="HTH_LacI"/>
</dbReference>
<dbReference type="InterPro" id="IPR010982">
    <property type="entry name" value="Lambda_DNA-bd_dom_sf"/>
</dbReference>
<dbReference type="Proteomes" id="UP000219285">
    <property type="component" value="Chromosome"/>
</dbReference>
<name>A0A6M4MJP8_9ALTE</name>
<dbReference type="SUPFAM" id="SSF47413">
    <property type="entry name" value="lambda repressor-like DNA-binding domains"/>
    <property type="match status" value="1"/>
</dbReference>
<dbReference type="GO" id="GO:0003700">
    <property type="term" value="F:DNA-binding transcription factor activity"/>
    <property type="evidence" value="ECO:0007669"/>
    <property type="project" value="TreeGrafter"/>
</dbReference>
<dbReference type="PANTHER" id="PTHR30146">
    <property type="entry name" value="LACI-RELATED TRANSCRIPTIONAL REPRESSOR"/>
    <property type="match status" value="1"/>
</dbReference>
<dbReference type="CDD" id="cd01392">
    <property type="entry name" value="HTH_LacI"/>
    <property type="match status" value="1"/>
</dbReference>
<reference evidence="5 6" key="2">
    <citation type="submission" date="2020-04" db="EMBL/GenBank/DDBJ databases">
        <title>Complete genome sequence of Alteromonas pelagimontana 5.12T.</title>
        <authorList>
            <person name="Sinha R.K."/>
            <person name="Krishnan K.P."/>
            <person name="Kurian J.P."/>
        </authorList>
    </citation>
    <scope>NUCLEOTIDE SEQUENCE [LARGE SCALE GENOMIC DNA]</scope>
    <source>
        <strain evidence="5 6">5.12</strain>
    </source>
</reference>
<dbReference type="OrthoDB" id="5681588at2"/>
<protein>
    <submittedName>
        <fullName evidence="5">LacI family DNA-binding transcriptional regulator</fullName>
    </submittedName>
</protein>
<sequence length="332" mass="35951">MVKKKRATLQDIANRVGVTKMTVSRFLRAPHSVSSTTRTKIAAAVEELGYIQNRAPAMLSKSLSKAIGVVIPSLSNQVFATLVQGIEHTTGAHGYDTLIAHTGYSAVKEEEKIAMLLSYQVDGLILSETNHTTRTLRMLERAGIPVVETMELPDTPVDMAVGLNHANVAYEVVTKMLTTGRRNIVYLAARLDTRTRLRQQGYERAMTEAGQAPMVIATEAHSSFTLGGTLLQQALTRYPQVDGIFCTNDDIAVGAMMHCKANNIDIPHRLSVVGYNALDIGQAMTPKLTSVATPRFDIGVKSAELIIAALNGDPPPQKSYDLGYTLTAGESL</sequence>
<dbReference type="Pfam" id="PF00356">
    <property type="entry name" value="LacI"/>
    <property type="match status" value="1"/>
</dbReference>
<dbReference type="SMART" id="SM00354">
    <property type="entry name" value="HTH_LACI"/>
    <property type="match status" value="1"/>
</dbReference>
<dbReference type="KEGG" id="apel:CA267_010090"/>
<dbReference type="PROSITE" id="PS50932">
    <property type="entry name" value="HTH_LACI_2"/>
    <property type="match status" value="1"/>
</dbReference>
<evidence type="ECO:0000256" key="1">
    <source>
        <dbReference type="ARBA" id="ARBA00023015"/>
    </source>
</evidence>
<dbReference type="EMBL" id="CP052766">
    <property type="protein sequence ID" value="QJR82810.1"/>
    <property type="molecule type" value="Genomic_DNA"/>
</dbReference>
<keyword evidence="1" id="KW-0805">Transcription regulation</keyword>
<keyword evidence="3" id="KW-0804">Transcription</keyword>
<dbReference type="Gene3D" id="1.10.260.40">
    <property type="entry name" value="lambda repressor-like DNA-binding domains"/>
    <property type="match status" value="1"/>
</dbReference>
<evidence type="ECO:0000313" key="6">
    <source>
        <dbReference type="Proteomes" id="UP000219285"/>
    </source>
</evidence>
<gene>
    <name evidence="5" type="ORF">CA267_010090</name>
</gene>
<evidence type="ECO:0000313" key="5">
    <source>
        <dbReference type="EMBL" id="QJR82810.1"/>
    </source>
</evidence>
<evidence type="ECO:0000256" key="3">
    <source>
        <dbReference type="ARBA" id="ARBA00023163"/>
    </source>
</evidence>
<dbReference type="PANTHER" id="PTHR30146:SF2">
    <property type="entry name" value="HTH-TYPE TRANSCRIPTIONAL REGULATOR GNTR"/>
    <property type="match status" value="1"/>
</dbReference>
<proteinExistence type="predicted"/>
<dbReference type="GO" id="GO:0000976">
    <property type="term" value="F:transcription cis-regulatory region binding"/>
    <property type="evidence" value="ECO:0007669"/>
    <property type="project" value="TreeGrafter"/>
</dbReference>
<evidence type="ECO:0000256" key="2">
    <source>
        <dbReference type="ARBA" id="ARBA00023125"/>
    </source>
</evidence>
<organism evidence="5 6">
    <name type="scientific">Alteromonas pelagimontana</name>
    <dbReference type="NCBI Taxonomy" id="1858656"/>
    <lineage>
        <taxon>Bacteria</taxon>
        <taxon>Pseudomonadati</taxon>
        <taxon>Pseudomonadota</taxon>
        <taxon>Gammaproteobacteria</taxon>
        <taxon>Alteromonadales</taxon>
        <taxon>Alteromonadaceae</taxon>
        <taxon>Alteromonas/Salinimonas group</taxon>
        <taxon>Alteromonas</taxon>
    </lineage>
</organism>
<accession>A0A6M4MJP8</accession>
<keyword evidence="6" id="KW-1185">Reference proteome</keyword>
<dbReference type="AlphaFoldDB" id="A0A6M4MJP8"/>
<dbReference type="SUPFAM" id="SSF53822">
    <property type="entry name" value="Periplasmic binding protein-like I"/>
    <property type="match status" value="1"/>
</dbReference>
<dbReference type="CDD" id="cd01575">
    <property type="entry name" value="PBP1_GntR"/>
    <property type="match status" value="1"/>
</dbReference>
<dbReference type="InterPro" id="IPR028082">
    <property type="entry name" value="Peripla_BP_I"/>
</dbReference>
<dbReference type="InterPro" id="IPR001761">
    <property type="entry name" value="Peripla_BP/Lac1_sug-bd_dom"/>
</dbReference>
<evidence type="ECO:0000259" key="4">
    <source>
        <dbReference type="PROSITE" id="PS50932"/>
    </source>
</evidence>
<feature type="domain" description="HTH lacI-type" evidence="4">
    <location>
        <begin position="7"/>
        <end position="61"/>
    </location>
</feature>
<reference evidence="6" key="1">
    <citation type="submission" date="2014-12" db="EMBL/GenBank/DDBJ databases">
        <title>Complete genome sequence of a multi-drug resistant Klebsiella pneumoniae.</title>
        <authorList>
            <person name="Hua X."/>
            <person name="Chen Q."/>
            <person name="Li X."/>
            <person name="Feng Y."/>
            <person name="Ruan Z."/>
            <person name="Yu Y."/>
        </authorList>
    </citation>
    <scope>NUCLEOTIDE SEQUENCE [LARGE SCALE GENOMIC DNA]</scope>
    <source>
        <strain evidence="6">5.12</strain>
    </source>
</reference>